<keyword evidence="2" id="KW-1185">Reference proteome</keyword>
<dbReference type="InterPro" id="IPR036388">
    <property type="entry name" value="WH-like_DNA-bd_sf"/>
</dbReference>
<organism evidence="1 2">
    <name type="scientific">Limnofasciculus baicalensis BBK-W-15</name>
    <dbReference type="NCBI Taxonomy" id="2699891"/>
    <lineage>
        <taxon>Bacteria</taxon>
        <taxon>Bacillati</taxon>
        <taxon>Cyanobacteriota</taxon>
        <taxon>Cyanophyceae</taxon>
        <taxon>Coleofasciculales</taxon>
        <taxon>Coleofasciculaceae</taxon>
        <taxon>Limnofasciculus</taxon>
        <taxon>Limnofasciculus baicalensis</taxon>
    </lineage>
</organism>
<gene>
    <name evidence="1" type="ORF">NJ959_20105</name>
</gene>
<proteinExistence type="predicted"/>
<sequence>MGQLEILRELCHKELSKAQLVEKTTLTIAEVEAALKILIERDVIREQDGHYYYTIKLMEKWVEIS</sequence>
<dbReference type="InterPro" id="IPR036390">
    <property type="entry name" value="WH_DNA-bd_sf"/>
</dbReference>
<dbReference type="EMBL" id="JAMZMM010000235">
    <property type="protein sequence ID" value="MCP2730736.1"/>
    <property type="molecule type" value="Genomic_DNA"/>
</dbReference>
<dbReference type="AlphaFoldDB" id="A0AAE3GU67"/>
<evidence type="ECO:0000313" key="1">
    <source>
        <dbReference type="EMBL" id="MCP2730736.1"/>
    </source>
</evidence>
<dbReference type="SUPFAM" id="SSF46785">
    <property type="entry name" value="Winged helix' DNA-binding domain"/>
    <property type="match status" value="1"/>
</dbReference>
<name>A0AAE3GU67_9CYAN</name>
<dbReference type="RefSeq" id="WP_254013489.1">
    <property type="nucleotide sequence ID" value="NZ_JAMZMM010000235.1"/>
</dbReference>
<evidence type="ECO:0000313" key="2">
    <source>
        <dbReference type="Proteomes" id="UP001204953"/>
    </source>
</evidence>
<comment type="caution">
    <text evidence="1">The sequence shown here is derived from an EMBL/GenBank/DDBJ whole genome shotgun (WGS) entry which is preliminary data.</text>
</comment>
<dbReference type="Gene3D" id="1.10.10.10">
    <property type="entry name" value="Winged helix-like DNA-binding domain superfamily/Winged helix DNA-binding domain"/>
    <property type="match status" value="1"/>
</dbReference>
<protein>
    <submittedName>
        <fullName evidence="1">Uncharacterized protein</fullName>
    </submittedName>
</protein>
<accession>A0AAE3GU67</accession>
<reference evidence="1" key="1">
    <citation type="submission" date="2022-06" db="EMBL/GenBank/DDBJ databases">
        <title>New cyanobacteria of genus Symplocastrum in benthos of Lake Baikal.</title>
        <authorList>
            <person name="Sorokovikova E."/>
            <person name="Tikhonova I."/>
            <person name="Krasnopeev A."/>
            <person name="Evseev P."/>
            <person name="Gladkikh A."/>
            <person name="Belykh O."/>
        </authorList>
    </citation>
    <scope>NUCLEOTIDE SEQUENCE</scope>
    <source>
        <strain evidence="1">BBK-W-15</strain>
    </source>
</reference>
<dbReference type="Proteomes" id="UP001204953">
    <property type="component" value="Unassembled WGS sequence"/>
</dbReference>